<keyword evidence="2" id="KW-1185">Reference proteome</keyword>
<accession>A0A1B7TAY0</accession>
<evidence type="ECO:0000313" key="2">
    <source>
        <dbReference type="Proteomes" id="UP000092321"/>
    </source>
</evidence>
<name>A0A1B7TAY0_9ASCO</name>
<sequence length="70" mass="8547">MGLLKLSLKRRRYSLDTIKYLFFTMLLYNGTLMKLQKVKKLVTFRKEESYCCNFKLISFEMLSNHHKDKY</sequence>
<comment type="caution">
    <text evidence="1">The sequence shown here is derived from an EMBL/GenBank/DDBJ whole genome shotgun (WGS) entry which is preliminary data.</text>
</comment>
<protein>
    <submittedName>
        <fullName evidence="1">Uncharacterized protein</fullName>
    </submittedName>
</protein>
<evidence type="ECO:0000313" key="1">
    <source>
        <dbReference type="EMBL" id="OBA25894.1"/>
    </source>
</evidence>
<proteinExistence type="predicted"/>
<reference evidence="2" key="1">
    <citation type="journal article" date="2016" name="Proc. Natl. Acad. Sci. U.S.A.">
        <title>Comparative genomics of biotechnologically important yeasts.</title>
        <authorList>
            <person name="Riley R."/>
            <person name="Haridas S."/>
            <person name="Wolfe K.H."/>
            <person name="Lopes M.R."/>
            <person name="Hittinger C.T."/>
            <person name="Goeker M."/>
            <person name="Salamov A.A."/>
            <person name="Wisecaver J.H."/>
            <person name="Long T.M."/>
            <person name="Calvey C.H."/>
            <person name="Aerts A.L."/>
            <person name="Barry K.W."/>
            <person name="Choi C."/>
            <person name="Clum A."/>
            <person name="Coughlan A.Y."/>
            <person name="Deshpande S."/>
            <person name="Douglass A.P."/>
            <person name="Hanson S.J."/>
            <person name="Klenk H.-P."/>
            <person name="LaButti K.M."/>
            <person name="Lapidus A."/>
            <person name="Lindquist E.A."/>
            <person name="Lipzen A.M."/>
            <person name="Meier-Kolthoff J.P."/>
            <person name="Ohm R.A."/>
            <person name="Otillar R.P."/>
            <person name="Pangilinan J.L."/>
            <person name="Peng Y."/>
            <person name="Rokas A."/>
            <person name="Rosa C.A."/>
            <person name="Scheuner C."/>
            <person name="Sibirny A.A."/>
            <person name="Slot J.C."/>
            <person name="Stielow J.B."/>
            <person name="Sun H."/>
            <person name="Kurtzman C.P."/>
            <person name="Blackwell M."/>
            <person name="Grigoriev I.V."/>
            <person name="Jeffries T.W."/>
        </authorList>
    </citation>
    <scope>NUCLEOTIDE SEQUENCE [LARGE SCALE GENOMIC DNA]</scope>
    <source>
        <strain evidence="2">NRRL Y-1626</strain>
    </source>
</reference>
<dbReference type="EMBL" id="LXPE01000035">
    <property type="protein sequence ID" value="OBA25894.1"/>
    <property type="molecule type" value="Genomic_DNA"/>
</dbReference>
<organism evidence="1 2">
    <name type="scientific">Hanseniaspora valbyensis NRRL Y-1626</name>
    <dbReference type="NCBI Taxonomy" id="766949"/>
    <lineage>
        <taxon>Eukaryota</taxon>
        <taxon>Fungi</taxon>
        <taxon>Dikarya</taxon>
        <taxon>Ascomycota</taxon>
        <taxon>Saccharomycotina</taxon>
        <taxon>Saccharomycetes</taxon>
        <taxon>Saccharomycodales</taxon>
        <taxon>Saccharomycodaceae</taxon>
        <taxon>Hanseniaspora</taxon>
    </lineage>
</organism>
<dbReference type="Proteomes" id="UP000092321">
    <property type="component" value="Unassembled WGS sequence"/>
</dbReference>
<gene>
    <name evidence="1" type="ORF">HANVADRAFT_53565</name>
</gene>
<dbReference type="AlphaFoldDB" id="A0A1B7TAY0"/>